<evidence type="ECO:0000313" key="2">
    <source>
        <dbReference type="Proteomes" id="UP001058074"/>
    </source>
</evidence>
<organism evidence="1 2">
    <name type="scientific">Inconstantimicrobium mannanitabidum</name>
    <dbReference type="NCBI Taxonomy" id="1604901"/>
    <lineage>
        <taxon>Bacteria</taxon>
        <taxon>Bacillati</taxon>
        <taxon>Bacillota</taxon>
        <taxon>Clostridia</taxon>
        <taxon>Eubacteriales</taxon>
        <taxon>Clostridiaceae</taxon>
        <taxon>Inconstantimicrobium</taxon>
    </lineage>
</organism>
<evidence type="ECO:0000313" key="1">
    <source>
        <dbReference type="EMBL" id="GKX68407.1"/>
    </source>
</evidence>
<proteinExistence type="predicted"/>
<reference evidence="1" key="1">
    <citation type="journal article" date="2025" name="Int. J. Syst. Evol. Microbiol.">
        <title>Inconstantimicrobium mannanitabidum sp. nov., a novel member of the family Clostridiaceae isolated from anoxic soil under the treatment of reductive soil disinfestation.</title>
        <authorList>
            <person name="Ueki A."/>
            <person name="Tonouchi A."/>
            <person name="Honma S."/>
            <person name="Kaku N."/>
            <person name="Ueki K."/>
        </authorList>
    </citation>
    <scope>NUCLEOTIDE SEQUENCE</scope>
    <source>
        <strain evidence="1">TW13</strain>
    </source>
</reference>
<keyword evidence="2" id="KW-1185">Reference proteome</keyword>
<dbReference type="Proteomes" id="UP001058074">
    <property type="component" value="Unassembled WGS sequence"/>
</dbReference>
<gene>
    <name evidence="1" type="primary">motB_2</name>
    <name evidence="1" type="ORF">rsdtw13_36650</name>
</gene>
<dbReference type="EMBL" id="BROD01000001">
    <property type="protein sequence ID" value="GKX68407.1"/>
    <property type="molecule type" value="Genomic_DNA"/>
</dbReference>
<name>A0ACB5RH58_9CLOT</name>
<comment type="caution">
    <text evidence="1">The sequence shown here is derived from an EMBL/GenBank/DDBJ whole genome shotgun (WGS) entry which is preliminary data.</text>
</comment>
<sequence length="259" mass="28679">MKKKPKKEPNNERWMLTYLDLITLLMVFFVVLYASSNVNQKKLEEVTKSMQVAFGTDGKNLVSKETTGGTAVISTGKANGTATTSSNATKQAETTKKQSEEEKLDEIQAEVDKLVNNSSLKGSVSTTIQERGLVISFKDNIFFESGKAELKDDMRNKLNSIANILSKINNYIRVEGHTDSLPINTAQFNSNWQLSSVRAANVVQYLVENTKLDAARLSSVGYADQRPVASNSTDAGRSKNRRVDIVILNSKFNNTEDKN</sequence>
<accession>A0ACB5RH58</accession>
<protein>
    <submittedName>
        <fullName evidence="1">Chemotaxis protein MotA</fullName>
    </submittedName>
</protein>